<evidence type="ECO:0000313" key="3">
    <source>
        <dbReference type="Proteomes" id="UP000240739"/>
    </source>
</evidence>
<evidence type="ECO:0000313" key="2">
    <source>
        <dbReference type="EMBL" id="PTL58392.1"/>
    </source>
</evidence>
<dbReference type="PANTHER" id="PTHR43459:SF1">
    <property type="entry name" value="EG:BACN32G11.4 PROTEIN"/>
    <property type="match status" value="1"/>
</dbReference>
<dbReference type="Gene3D" id="3.90.226.10">
    <property type="entry name" value="2-enoyl-CoA Hydratase, Chain A, domain 1"/>
    <property type="match status" value="1"/>
</dbReference>
<dbReference type="Pfam" id="PF00378">
    <property type="entry name" value="ECH_1"/>
    <property type="match status" value="1"/>
</dbReference>
<sequence>MDPLGNDLCGQTVREATRRAPRCRTLRPVSTYEDLRLTVADAVAHVQLHRPDQLNAWTPDLGRQLLHALRAVAQDDAVRAVLVTGAGRAFSAGADVKVPREITPDGEPDLHTRLEEIYNPIVLEIRRMEKPVVAAVQGPCAGLGVSLALACDLVLAADDAFFLLAFVHLGVAPDGGSIPHLVARIGPARTAQLVMLGEKLHAPQALEWGLVNAVHPVGELADAAHALARRLAAAPTVALATMKQLIRESPPADLPAFLAHEAALQQRHATTADYAEGVAAFKEKRRPVFTGR</sequence>
<dbReference type="EMBL" id="PYYB01000001">
    <property type="protein sequence ID" value="PTL58392.1"/>
    <property type="molecule type" value="Genomic_DNA"/>
</dbReference>
<dbReference type="OrthoDB" id="9777711at2"/>
<evidence type="ECO:0000256" key="1">
    <source>
        <dbReference type="ARBA" id="ARBA00005254"/>
    </source>
</evidence>
<dbReference type="AlphaFoldDB" id="A0A2T4UGM5"/>
<dbReference type="Gene3D" id="1.10.12.10">
    <property type="entry name" value="Lyase 2-enoyl-coa Hydratase, Chain A, domain 2"/>
    <property type="match status" value="1"/>
</dbReference>
<comment type="similarity">
    <text evidence="1">Belongs to the enoyl-CoA hydratase/isomerase family.</text>
</comment>
<proteinExistence type="inferred from homology"/>
<dbReference type="InterPro" id="IPR001753">
    <property type="entry name" value="Enoyl-CoA_hydra/iso"/>
</dbReference>
<name>A0A2T4UGM5_9ACTN</name>
<organism evidence="2 3">
    <name type="scientific">Paraconexibacter algicola</name>
    <dbReference type="NCBI Taxonomy" id="2133960"/>
    <lineage>
        <taxon>Bacteria</taxon>
        <taxon>Bacillati</taxon>
        <taxon>Actinomycetota</taxon>
        <taxon>Thermoleophilia</taxon>
        <taxon>Solirubrobacterales</taxon>
        <taxon>Paraconexibacteraceae</taxon>
        <taxon>Paraconexibacter</taxon>
    </lineage>
</organism>
<dbReference type="SUPFAM" id="SSF52096">
    <property type="entry name" value="ClpP/crotonase"/>
    <property type="match status" value="1"/>
</dbReference>
<accession>A0A2T4UGM5</accession>
<dbReference type="GO" id="GO:0003824">
    <property type="term" value="F:catalytic activity"/>
    <property type="evidence" value="ECO:0007669"/>
    <property type="project" value="UniProtKB-ARBA"/>
</dbReference>
<comment type="caution">
    <text evidence="2">The sequence shown here is derived from an EMBL/GenBank/DDBJ whole genome shotgun (WGS) entry which is preliminary data.</text>
</comment>
<dbReference type="CDD" id="cd06558">
    <property type="entry name" value="crotonase-like"/>
    <property type="match status" value="1"/>
</dbReference>
<dbReference type="PANTHER" id="PTHR43459">
    <property type="entry name" value="ENOYL-COA HYDRATASE"/>
    <property type="match status" value="1"/>
</dbReference>
<protein>
    <submittedName>
        <fullName evidence="2">Enoyl-CoA hydratase</fullName>
    </submittedName>
</protein>
<dbReference type="Proteomes" id="UP000240739">
    <property type="component" value="Unassembled WGS sequence"/>
</dbReference>
<keyword evidence="3" id="KW-1185">Reference proteome</keyword>
<reference evidence="2 3" key="1">
    <citation type="submission" date="2018-03" db="EMBL/GenBank/DDBJ databases">
        <title>Aquarubrobacter algicola gen. nov., sp. nov., a novel actinobacterium isolated from shallow eutrophic lake during the end of cyanobacterial harmful algal blooms.</title>
        <authorList>
            <person name="Chun S.J."/>
        </authorList>
    </citation>
    <scope>NUCLEOTIDE SEQUENCE [LARGE SCALE GENOMIC DNA]</scope>
    <source>
        <strain evidence="2 3">Seoho-28</strain>
    </source>
</reference>
<dbReference type="InterPro" id="IPR029045">
    <property type="entry name" value="ClpP/crotonase-like_dom_sf"/>
</dbReference>
<dbReference type="InterPro" id="IPR014748">
    <property type="entry name" value="Enoyl-CoA_hydra_C"/>
</dbReference>
<gene>
    <name evidence="2" type="ORF">C7Y72_01370</name>
</gene>